<accession>A0A0D2HJP5</accession>
<organism evidence="9 10">
    <name type="scientific">Dethiosulfatarculus sandiegensis</name>
    <dbReference type="NCBI Taxonomy" id="1429043"/>
    <lineage>
        <taxon>Bacteria</taxon>
        <taxon>Pseudomonadati</taxon>
        <taxon>Thermodesulfobacteriota</taxon>
        <taxon>Desulfarculia</taxon>
        <taxon>Desulfarculales</taxon>
        <taxon>Desulfarculaceae</taxon>
        <taxon>Dethiosulfatarculus</taxon>
    </lineage>
</organism>
<dbReference type="CDD" id="cd11386">
    <property type="entry name" value="MCP_signal"/>
    <property type="match status" value="1"/>
</dbReference>
<evidence type="ECO:0000256" key="4">
    <source>
        <dbReference type="PROSITE-ProRule" id="PRU00284"/>
    </source>
</evidence>
<name>A0A0D2HJP5_9BACT</name>
<evidence type="ECO:0000313" key="9">
    <source>
        <dbReference type="EMBL" id="KIX10873.1"/>
    </source>
</evidence>
<dbReference type="EMBL" id="AZAC01000078">
    <property type="protein sequence ID" value="KIX10873.1"/>
    <property type="molecule type" value="Genomic_DNA"/>
</dbReference>
<evidence type="ECO:0000259" key="7">
    <source>
        <dbReference type="PROSITE" id="PS50111"/>
    </source>
</evidence>
<comment type="similarity">
    <text evidence="3">Belongs to the methyl-accepting chemotaxis (MCP) protein family.</text>
</comment>
<feature type="domain" description="HAMP" evidence="8">
    <location>
        <begin position="347"/>
        <end position="402"/>
    </location>
</feature>
<reference evidence="9 10" key="1">
    <citation type="submission" date="2013-11" db="EMBL/GenBank/DDBJ databases">
        <title>Metagenomic analysis of a methanogenic consortium involved in long chain n-alkane degradation.</title>
        <authorList>
            <person name="Davidova I.A."/>
            <person name="Callaghan A.V."/>
            <person name="Wawrik B."/>
            <person name="Pruitt S."/>
            <person name="Marks C."/>
            <person name="Duncan K.E."/>
            <person name="Suflita J.M."/>
        </authorList>
    </citation>
    <scope>NUCLEOTIDE SEQUENCE [LARGE SCALE GENOMIC DNA]</scope>
    <source>
        <strain evidence="9 10">SPR</strain>
    </source>
</reference>
<dbReference type="InterPro" id="IPR051310">
    <property type="entry name" value="MCP_chemotaxis"/>
</dbReference>
<evidence type="ECO:0000256" key="5">
    <source>
        <dbReference type="SAM" id="Coils"/>
    </source>
</evidence>
<dbReference type="Proteomes" id="UP000032233">
    <property type="component" value="Unassembled WGS sequence"/>
</dbReference>
<dbReference type="SMART" id="SM00304">
    <property type="entry name" value="HAMP"/>
    <property type="match status" value="2"/>
</dbReference>
<evidence type="ECO:0000313" key="10">
    <source>
        <dbReference type="Proteomes" id="UP000032233"/>
    </source>
</evidence>
<dbReference type="GO" id="GO:0006935">
    <property type="term" value="P:chemotaxis"/>
    <property type="evidence" value="ECO:0007669"/>
    <property type="project" value="InterPro"/>
</dbReference>
<evidence type="ECO:0000256" key="1">
    <source>
        <dbReference type="ARBA" id="ARBA00004370"/>
    </source>
</evidence>
<dbReference type="InterPro" id="IPR004089">
    <property type="entry name" value="MCPsignal_dom"/>
</dbReference>
<dbReference type="RefSeq" id="WP_052515596.1">
    <property type="nucleotide sequence ID" value="NZ_AZAC01000078.1"/>
</dbReference>
<keyword evidence="5" id="KW-0175">Coiled coil</keyword>
<sequence>MSVKDIGIGKKIGGGFGVVLILLAVAGVMTFLGIEGIVANGKEVIEGNRLDGNLAQKEIDHMNWASKLNAFLNDPNITEINIQVDPKKCAFGKWYHGSERRKAAEQVPSLAPILAAMQEPHRALHESAAQIKKVFRQNHPGLRSDLWSIMAGHLDWAKNVLIKLNRVARDNDSRPRPDFTLGVQLDPEKCFMGRFLAKPATKKMVASFPALAKALKGMEKDHQTMHGSAATIESLIRQGRINEAQEVFQQITMPALAGIKRGLNKAIEAENELQEAYAKALEIFNHKTRPNLKKLQDLLHQVRAETKRYIMSDEVMLKSAEKTQILVSIVALAALILGIIIAFWITKAITKPLRITQGAVARVSEGDFAFTVPDMDRAGNDELGTMLKGVETMRARLSDTFREVMQAARNVAEAANQISQGNQDLSERTQTQASAIEETASAMEEMTASVRQNAENSEKADRLAKEAVTTAQQGDKAVAHAVAAMNEVKESSHKISKIIGVVNEIAFQTNLLALNAAVEAARAGESGRGFAVVAGEVRNLAGRSADAAKEIQTLITDSVTKVEQGNKMVEESGELLKTMIDNSEVMAQSIREISASSREQAQGAEEINEAITQMDNAVQQNAALVEEAAAASENQTSAAEELRSQMGQFKVLGETVAADMSYSQSRADFKSVSKMAIAQKEKTPESIIEEGLDGFE</sequence>
<dbReference type="InParanoid" id="A0A0D2HJP5"/>
<dbReference type="SMART" id="SM00283">
    <property type="entry name" value="MA"/>
    <property type="match status" value="1"/>
</dbReference>
<keyword evidence="6" id="KW-1133">Transmembrane helix</keyword>
<dbReference type="PROSITE" id="PS50885">
    <property type="entry name" value="HAMP"/>
    <property type="match status" value="1"/>
</dbReference>
<dbReference type="GO" id="GO:0005886">
    <property type="term" value="C:plasma membrane"/>
    <property type="evidence" value="ECO:0007669"/>
    <property type="project" value="TreeGrafter"/>
</dbReference>
<evidence type="ECO:0000256" key="3">
    <source>
        <dbReference type="ARBA" id="ARBA00029447"/>
    </source>
</evidence>
<gene>
    <name evidence="9" type="ORF">X474_26870</name>
</gene>
<dbReference type="PRINTS" id="PR00260">
    <property type="entry name" value="CHEMTRNSDUCR"/>
</dbReference>
<dbReference type="Pfam" id="PF13682">
    <property type="entry name" value="CZB"/>
    <property type="match status" value="1"/>
</dbReference>
<protein>
    <submittedName>
        <fullName evidence="9">Membrane protein</fullName>
    </submittedName>
</protein>
<dbReference type="InterPro" id="IPR025991">
    <property type="entry name" value="Chemoreceptor_zinc-bind_dom"/>
</dbReference>
<comment type="caution">
    <text evidence="9">The sequence shown here is derived from an EMBL/GenBank/DDBJ whole genome shotgun (WGS) entry which is preliminary data.</text>
</comment>
<dbReference type="GO" id="GO:0004888">
    <property type="term" value="F:transmembrane signaling receptor activity"/>
    <property type="evidence" value="ECO:0007669"/>
    <property type="project" value="InterPro"/>
</dbReference>
<feature type="transmembrane region" description="Helical" evidence="6">
    <location>
        <begin position="12"/>
        <end position="34"/>
    </location>
</feature>
<evidence type="ECO:0000256" key="6">
    <source>
        <dbReference type="SAM" id="Phobius"/>
    </source>
</evidence>
<dbReference type="Pfam" id="PF00672">
    <property type="entry name" value="HAMP"/>
    <property type="match status" value="1"/>
</dbReference>
<dbReference type="FunCoup" id="A0A0D2HJP5">
    <property type="interactions" value="247"/>
</dbReference>
<dbReference type="SUPFAM" id="SSF58104">
    <property type="entry name" value="Methyl-accepting chemotaxis protein (MCP) signaling domain"/>
    <property type="match status" value="1"/>
</dbReference>
<keyword evidence="4" id="KW-0807">Transducer</keyword>
<feature type="transmembrane region" description="Helical" evidence="6">
    <location>
        <begin position="325"/>
        <end position="345"/>
    </location>
</feature>
<dbReference type="AlphaFoldDB" id="A0A0D2HJP5"/>
<dbReference type="CDD" id="cd06225">
    <property type="entry name" value="HAMP"/>
    <property type="match status" value="1"/>
</dbReference>
<keyword evidence="10" id="KW-1185">Reference proteome</keyword>
<dbReference type="InterPro" id="IPR004090">
    <property type="entry name" value="Chemotax_Me-accpt_rcpt"/>
</dbReference>
<dbReference type="Gene3D" id="1.10.287.950">
    <property type="entry name" value="Methyl-accepting chemotaxis protein"/>
    <property type="match status" value="1"/>
</dbReference>
<dbReference type="STRING" id="1429043.X474_26870"/>
<comment type="subcellular location">
    <subcellularLocation>
        <location evidence="1">Membrane</location>
    </subcellularLocation>
</comment>
<dbReference type="InterPro" id="IPR003660">
    <property type="entry name" value="HAMP_dom"/>
</dbReference>
<dbReference type="Gene3D" id="1.20.120.30">
    <property type="entry name" value="Aspartate receptor, ligand-binding domain"/>
    <property type="match status" value="2"/>
</dbReference>
<dbReference type="PATRIC" id="fig|1429043.3.peg.5693"/>
<dbReference type="PANTHER" id="PTHR43531:SF14">
    <property type="entry name" value="METHYL-ACCEPTING CHEMOTAXIS PROTEIN I-RELATED"/>
    <property type="match status" value="1"/>
</dbReference>
<keyword evidence="6" id="KW-0472">Membrane</keyword>
<feature type="domain" description="Methyl-accepting transducer" evidence="7">
    <location>
        <begin position="407"/>
        <end position="636"/>
    </location>
</feature>
<dbReference type="PANTHER" id="PTHR43531">
    <property type="entry name" value="PROTEIN ICFG"/>
    <property type="match status" value="1"/>
</dbReference>
<dbReference type="FunFam" id="1.10.287.950:FF:000001">
    <property type="entry name" value="Methyl-accepting chemotaxis sensory transducer"/>
    <property type="match status" value="1"/>
</dbReference>
<dbReference type="Pfam" id="PF00015">
    <property type="entry name" value="MCPsignal"/>
    <property type="match status" value="1"/>
</dbReference>
<keyword evidence="2" id="KW-0488">Methylation</keyword>
<evidence type="ECO:0000259" key="8">
    <source>
        <dbReference type="PROSITE" id="PS50885"/>
    </source>
</evidence>
<feature type="coiled-coil region" evidence="5">
    <location>
        <begin position="607"/>
        <end position="645"/>
    </location>
</feature>
<keyword evidence="6" id="KW-0812">Transmembrane</keyword>
<dbReference type="PROSITE" id="PS50111">
    <property type="entry name" value="CHEMOTAXIS_TRANSDUC_2"/>
    <property type="match status" value="1"/>
</dbReference>
<evidence type="ECO:0000256" key="2">
    <source>
        <dbReference type="ARBA" id="ARBA00022481"/>
    </source>
</evidence>
<dbReference type="GO" id="GO:0007165">
    <property type="term" value="P:signal transduction"/>
    <property type="evidence" value="ECO:0007669"/>
    <property type="project" value="UniProtKB-KW"/>
</dbReference>
<proteinExistence type="inferred from homology"/>